<gene>
    <name evidence="1" type="ORF">ODE01S_11060</name>
</gene>
<evidence type="ECO:0000313" key="1">
    <source>
        <dbReference type="EMBL" id="GEM89672.1"/>
    </source>
</evidence>
<dbReference type="EMBL" id="BJXN01000006">
    <property type="protein sequence ID" value="GEM89672.1"/>
    <property type="molecule type" value="Genomic_DNA"/>
</dbReference>
<dbReference type="OrthoDB" id="31151at2"/>
<comment type="caution">
    <text evidence="1">The sequence shown here is derived from an EMBL/GenBank/DDBJ whole genome shotgun (WGS) entry which is preliminary data.</text>
</comment>
<reference evidence="1 2" key="1">
    <citation type="submission" date="2019-07" db="EMBL/GenBank/DDBJ databases">
        <title>Whole genome shotgun sequence of Oceanithermus desulfurans NBRC 100063.</title>
        <authorList>
            <person name="Hosoyama A."/>
            <person name="Uohara A."/>
            <person name="Ohji S."/>
            <person name="Ichikawa N."/>
        </authorList>
    </citation>
    <scope>NUCLEOTIDE SEQUENCE [LARGE SCALE GENOMIC DNA]</scope>
    <source>
        <strain evidence="1 2">NBRC 100063</strain>
    </source>
</reference>
<sequence length="254" mass="29585">MLKRLPHPHVPAEHSPGGRRRAVELQRFLARLHDALEPVRPVPPVTLFVLDEHDWRRFTRLPYGYPFQRSKPGEGYGVFAPLRYPERLLERLTHVFAEAARRGGRLPGPLAVFLDLMIAHEYAHAVAVAWGLRARVRWVDEFLANYLYMLALHRTDRELYAQARAWAELASRLEPQRRSLGGFERYPRRPLGEQLWFQGVFTLEAARMIEENGDRFVRRLLEAAPLTRRDLHRKLLAAEPGLKAFFRVFGEKVT</sequence>
<dbReference type="AlphaFoldDB" id="A0A511RL53"/>
<evidence type="ECO:0000313" key="2">
    <source>
        <dbReference type="Proteomes" id="UP000321827"/>
    </source>
</evidence>
<proteinExistence type="predicted"/>
<dbReference type="Proteomes" id="UP000321827">
    <property type="component" value="Unassembled WGS sequence"/>
</dbReference>
<accession>A0A511RL53</accession>
<dbReference type="RefSeq" id="WP_147146703.1">
    <property type="nucleotide sequence ID" value="NZ_BJXN01000006.1"/>
</dbReference>
<name>A0A511RL53_9DEIN</name>
<protein>
    <submittedName>
        <fullName evidence="1">Uncharacterized protein</fullName>
    </submittedName>
</protein>
<organism evidence="1 2">
    <name type="scientific">Oceanithermus desulfurans NBRC 100063</name>
    <dbReference type="NCBI Taxonomy" id="1227550"/>
    <lineage>
        <taxon>Bacteria</taxon>
        <taxon>Thermotogati</taxon>
        <taxon>Deinococcota</taxon>
        <taxon>Deinococci</taxon>
        <taxon>Thermales</taxon>
        <taxon>Thermaceae</taxon>
        <taxon>Oceanithermus</taxon>
    </lineage>
</organism>